<evidence type="ECO:0000313" key="3">
    <source>
        <dbReference type="EMBL" id="KAJ8613647.1"/>
    </source>
</evidence>
<organism evidence="3 4">
    <name type="scientific">Chrysophaeum taylorii</name>
    <dbReference type="NCBI Taxonomy" id="2483200"/>
    <lineage>
        <taxon>Eukaryota</taxon>
        <taxon>Sar</taxon>
        <taxon>Stramenopiles</taxon>
        <taxon>Ochrophyta</taxon>
        <taxon>Pelagophyceae</taxon>
        <taxon>Pelagomonadales</taxon>
        <taxon>Pelagomonadaceae</taxon>
        <taxon>Chrysophaeum</taxon>
    </lineage>
</organism>
<dbReference type="Pfam" id="PF03713">
    <property type="entry name" value="DUF305"/>
    <property type="match status" value="1"/>
</dbReference>
<evidence type="ECO:0000259" key="2">
    <source>
        <dbReference type="Pfam" id="PF03713"/>
    </source>
</evidence>
<evidence type="ECO:0000256" key="1">
    <source>
        <dbReference type="SAM" id="SignalP"/>
    </source>
</evidence>
<dbReference type="PANTHER" id="PTHR36933:SF1">
    <property type="entry name" value="SLL0788 PROTEIN"/>
    <property type="match status" value="1"/>
</dbReference>
<dbReference type="EMBL" id="JAQMWT010000024">
    <property type="protein sequence ID" value="KAJ8613647.1"/>
    <property type="molecule type" value="Genomic_DNA"/>
</dbReference>
<dbReference type="InterPro" id="IPR012347">
    <property type="entry name" value="Ferritin-like"/>
</dbReference>
<dbReference type="Gene3D" id="1.20.1260.10">
    <property type="match status" value="1"/>
</dbReference>
<keyword evidence="4" id="KW-1185">Reference proteome</keyword>
<keyword evidence="1" id="KW-0732">Signal</keyword>
<sequence>MWWILVLGGGADAQVCRAINNTFTAKINPFASSTGYYTFDECGNETQPTIGMELGVEYTFKQTDASNWYHPLGFAYFADGAHEDVDELEPGISLTNSSCADNLTCQSPIYYLNGEFLGAGGEDFGLDAYEPDFFLPRGDWIEKGEYEVKLTLDETNDVFYFCHIHNEMSGRIKVLVDDVIVSEEDRPALGYEYEVPSDFDAGCGTYGTGDYQESGGLCSDTFLCLDGNESDVMVEFSECLYATDCAMDYLMRTEIHDTNPVVAFIHQMIPHHDNAINMAKILLKIQGDWLDADNENDAEMIDVLWDIINTQNHQIDIMQNWLEAFGYDSEDSAVCSLCTNSASWYKTGDPSKDCDWVSEWEPRCDTKGEGAILASAACPLACGECAVNTAVTVAASG</sequence>
<reference evidence="3" key="1">
    <citation type="submission" date="2023-01" db="EMBL/GenBank/DDBJ databases">
        <title>Metagenome sequencing of chrysophaentin producing Chrysophaeum taylorii.</title>
        <authorList>
            <person name="Davison J."/>
            <person name="Bewley C."/>
        </authorList>
    </citation>
    <scope>NUCLEOTIDE SEQUENCE</scope>
    <source>
        <strain evidence="3">NIES-1699</strain>
    </source>
</reference>
<comment type="caution">
    <text evidence="3">The sequence shown here is derived from an EMBL/GenBank/DDBJ whole genome shotgun (WGS) entry which is preliminary data.</text>
</comment>
<dbReference type="AlphaFoldDB" id="A0AAD7UP53"/>
<feature type="chain" id="PRO_5042194761" description="DUF305 domain-containing protein" evidence="1">
    <location>
        <begin position="19"/>
        <end position="397"/>
    </location>
</feature>
<proteinExistence type="predicted"/>
<feature type="signal peptide" evidence="1">
    <location>
        <begin position="1"/>
        <end position="18"/>
    </location>
</feature>
<evidence type="ECO:0000313" key="4">
    <source>
        <dbReference type="Proteomes" id="UP001230188"/>
    </source>
</evidence>
<accession>A0AAD7UP53</accession>
<gene>
    <name evidence="3" type="ORF">CTAYLR_003130</name>
</gene>
<protein>
    <recommendedName>
        <fullName evidence="2">DUF305 domain-containing protein</fullName>
    </recommendedName>
</protein>
<name>A0AAD7UP53_9STRA</name>
<dbReference type="PANTHER" id="PTHR36933">
    <property type="entry name" value="SLL0788 PROTEIN"/>
    <property type="match status" value="1"/>
</dbReference>
<feature type="domain" description="DUF305" evidence="2">
    <location>
        <begin position="262"/>
        <end position="331"/>
    </location>
</feature>
<dbReference type="InterPro" id="IPR005183">
    <property type="entry name" value="DUF305_CopM-like"/>
</dbReference>
<dbReference type="Proteomes" id="UP001230188">
    <property type="component" value="Unassembled WGS sequence"/>
</dbReference>